<evidence type="ECO:0000313" key="1">
    <source>
        <dbReference type="EMBL" id="SCM82167.1"/>
    </source>
</evidence>
<accession>A0A212LXH5</accession>
<sequence length="112" mass="12309">MRAKDWVKFGEVTILVNIPGLPFTTNTGFTLLTLTGTILTEFPRKHDCAPPVVIPDKIEVTGKVTEEEEFLIVRVSDAVLPNGFPLPISDLTTDVAINTNYIIMILPVIVVC</sequence>
<proteinExistence type="predicted"/>
<name>A0A212LXH5_9FIRM</name>
<reference evidence="1" key="1">
    <citation type="submission" date="2016-08" db="EMBL/GenBank/DDBJ databases">
        <authorList>
            <person name="Seilhamer J.J."/>
        </authorList>
    </citation>
    <scope>NUCLEOTIDE SEQUENCE</scope>
    <source>
        <strain evidence="1">86</strain>
    </source>
</reference>
<protein>
    <submittedName>
        <fullName evidence="1">Uncharacterized protein</fullName>
    </submittedName>
</protein>
<dbReference type="AlphaFoldDB" id="A0A212LXH5"/>
<gene>
    <name evidence="1" type="ORF">KL86SPO_40652</name>
</gene>
<dbReference type="EMBL" id="FMJE01000004">
    <property type="protein sequence ID" value="SCM82167.1"/>
    <property type="molecule type" value="Genomic_DNA"/>
</dbReference>
<dbReference type="RefSeq" id="WP_075752176.1">
    <property type="nucleotide sequence ID" value="NZ_LT608335.1"/>
</dbReference>
<organism evidence="1">
    <name type="scientific">uncultured Sporomusa sp</name>
    <dbReference type="NCBI Taxonomy" id="307249"/>
    <lineage>
        <taxon>Bacteria</taxon>
        <taxon>Bacillati</taxon>
        <taxon>Bacillota</taxon>
        <taxon>Negativicutes</taxon>
        <taxon>Selenomonadales</taxon>
        <taxon>Sporomusaceae</taxon>
        <taxon>Sporomusa</taxon>
        <taxon>environmental samples</taxon>
    </lineage>
</organism>